<reference evidence="8" key="1">
    <citation type="submission" date="2014-12" db="EMBL/GenBank/DDBJ databases">
        <title>Genome Sequence of Valsa Canker Pathogens Uncovers a Specific Adaption of Colonization on Woody Bark.</title>
        <authorList>
            <person name="Yin Z."/>
            <person name="Liu H."/>
            <person name="Gao X."/>
            <person name="Li Z."/>
            <person name="Song N."/>
            <person name="Ke X."/>
            <person name="Dai Q."/>
            <person name="Wu Y."/>
            <person name="Sun Y."/>
            <person name="Xu J.-R."/>
            <person name="Kang Z.K."/>
            <person name="Wang L."/>
            <person name="Huang L."/>
        </authorList>
    </citation>
    <scope>NUCLEOTIDE SEQUENCE [LARGE SCALE GENOMIC DNA]</scope>
    <source>
        <strain evidence="8">03-8</strain>
    </source>
</reference>
<dbReference type="PROSITE" id="PS50075">
    <property type="entry name" value="CARRIER"/>
    <property type="match status" value="1"/>
</dbReference>
<dbReference type="SMART" id="SM00825">
    <property type="entry name" value="PKS_KS"/>
    <property type="match status" value="1"/>
</dbReference>
<dbReference type="PANTHER" id="PTHR43775">
    <property type="entry name" value="FATTY ACID SYNTHASE"/>
    <property type="match status" value="1"/>
</dbReference>
<dbReference type="GO" id="GO:0016491">
    <property type="term" value="F:oxidoreductase activity"/>
    <property type="evidence" value="ECO:0007669"/>
    <property type="project" value="UniProtKB-KW"/>
</dbReference>
<dbReference type="InterPro" id="IPR050091">
    <property type="entry name" value="PKS_NRPS_Biosynth_Enz"/>
</dbReference>
<keyword evidence="5" id="KW-0511">Multifunctional enzyme</keyword>
<accession>A0A194W854</accession>
<evidence type="ECO:0000313" key="9">
    <source>
        <dbReference type="Proteomes" id="UP000078559"/>
    </source>
</evidence>
<proteinExistence type="predicted"/>
<dbReference type="SMART" id="SM00827">
    <property type="entry name" value="PKS_AT"/>
    <property type="match status" value="1"/>
</dbReference>
<dbReference type="InterPro" id="IPR014030">
    <property type="entry name" value="Ketoacyl_synth_N"/>
</dbReference>
<dbReference type="InterPro" id="IPR016035">
    <property type="entry name" value="Acyl_Trfase/lysoPLipase"/>
</dbReference>
<dbReference type="PANTHER" id="PTHR43775:SF29">
    <property type="entry name" value="ASPERFURANONE POLYKETIDE SYNTHASE AFOG-RELATED"/>
    <property type="match status" value="1"/>
</dbReference>
<dbReference type="SUPFAM" id="SSF55048">
    <property type="entry name" value="Probable ACP-binding domain of malonyl-CoA ACP transacylase"/>
    <property type="match status" value="1"/>
</dbReference>
<dbReference type="Gene3D" id="3.30.70.3290">
    <property type="match status" value="1"/>
</dbReference>
<sequence length="1660" mass="180295">MTTADSPVAIVGLASRTITKPPHARGGRCFGQVELPDRADDCFFELEGTVVQPEVRQLLEVAYEATENAGIPVSDIAVFNTSVFTACPSYSGDTGSCMDADTGASNTAADNIAKVFQLRGRVVEFISPVRPQNDGPSLITSAGLLAVHEALQSITSGACELAIVGEVPDEGSCANGPDVTSNIVILILMPLDRALANDFHVHASLRDLSQMLPLNGVKTNHVHRDIKTDVSTQVPDRVVSSLAEICFELSRKGSASQQGELQSGIRSIQQKLILQGIIPDGSVVGIMLEEADTTTPDEVDNDDQEDSQSRIFTFSGKDTDACKAVLAQFSEYLESAWARGEYVPLGDLAYTVANRQSRLPCTVGVRASSHQELSRLLAQASPSMTTTKQNLRIGFVFNGQGSQWHAMGRELLDAYPVFRAAVLNADRILKDFGARWSVVEELQRDKLTTRVAHVEMSQSATVVLQICLVDLLESWGVTPSAVTSHSSGEIAAAYAAGALSFREALGVAYFRDDLAVKYQLSALGGGMLAVGLGCQDVERYLQQVEGGDDVVVACVNSPSSVTLSGNGVILERLTSLFEEENVFARKLRVPIAHHSWHVGIMAQEYLDALRELVFERSGSSACWGKSVVTYVSPVTGTRIALLDSLRSAKHWTENLSQPVLFHQAMEALLSVPDLGGCMRNESTTAIDVIVEIGPHSQLESVIREILGDREVKYVSCLKRNVHAVETMQEAACQLWQIGCPVDLNRVNSLDGVPRKFLSGLPSYPWCHTRKPISKPVCAQVTWEPALVHRLNAAAKETMAIHLDDKQLKYERNVKRASYYFINDAVTKMGLHSDGRLPGEKANKEDNPSFYDWMKSVVACGKQGKLGPRSDTWQKATRGMKQRLFDELASEGPAGRILTLVGPRLANIVRGETTAAEVLEREDLADQYLEVAPMLKNRAFRHLASVVGHLAVTIPGARVLEIGHGTGAATKVILEAFGARGGGSGTLLGRYTIADTTSKRFDEARQMLTRWSRVVDFLELDIGADLSPPFETDAFDLVFVSHIYRDSNISPQALANIRKLLKPGGKLLMLEPIKERLDTQILLGTAPACQNSGSDAPPAAVDQMLRRAGFSGVDFDIGDCEEADIQSVRLVLSSAVEVPPSVAPHILILHLDASPGPWLVELAASVEVVTKSRPTIASLHKAESHNGILIITTSADSFSLGSINSDDMANLKHLLEESQGVLWLSRGAFNGADAESLESEALLSVIKAEIGKGVPKRFVQLDFESSANVNRASEIGHVLQVWRGTFGQTKNSLRECAYAVRGSHLQVPRVYPVLDHGDGVCSRSHLYPDATYAVVSGKGVLRNVIVSWLLDKGAKSILLVSLDTEPGQINRNFIRRASKAGCEVHAYRCDIANEKEVIELLNRVSETLPTIRGIVHAARVQHVRLPRYDIPTPASVLISADENGSRQNSSQAEIWGSLNLHEHVPDVDFFVMLSPSANLHTSTFQQKLAQHRTEHNQHAAMLSFSSSSSEAAILRMLDAAISKGTTFIFDSNDDIIHREGLERCSPLGTLMLANDRIAMYSNVMAAQVKQPDHDAMLLDAITVPQVVDALRSKIGNTTGAMNVDATLPVSNYGVDSLVASELRNWVLRCTRVNVSILDIIRSPSLNDLGALLISRLAHIKG</sequence>
<keyword evidence="2" id="KW-0597">Phosphoprotein</keyword>
<evidence type="ECO:0000256" key="6">
    <source>
        <dbReference type="ARBA" id="ARBA00023315"/>
    </source>
</evidence>
<evidence type="ECO:0000259" key="7">
    <source>
        <dbReference type="PROSITE" id="PS50075"/>
    </source>
</evidence>
<dbReference type="SUPFAM" id="SSF47336">
    <property type="entry name" value="ACP-like"/>
    <property type="match status" value="1"/>
</dbReference>
<organism evidence="8 9">
    <name type="scientific">Cytospora mali</name>
    <name type="common">Apple Valsa canker fungus</name>
    <name type="synonym">Valsa mali</name>
    <dbReference type="NCBI Taxonomy" id="578113"/>
    <lineage>
        <taxon>Eukaryota</taxon>
        <taxon>Fungi</taxon>
        <taxon>Dikarya</taxon>
        <taxon>Ascomycota</taxon>
        <taxon>Pezizomycotina</taxon>
        <taxon>Sordariomycetes</taxon>
        <taxon>Sordariomycetidae</taxon>
        <taxon>Diaporthales</taxon>
        <taxon>Cytosporaceae</taxon>
        <taxon>Cytospora</taxon>
    </lineage>
</organism>
<dbReference type="SUPFAM" id="SSF52151">
    <property type="entry name" value="FabD/lysophospholipase-like"/>
    <property type="match status" value="1"/>
</dbReference>
<dbReference type="InterPro" id="IPR009081">
    <property type="entry name" value="PP-bd_ACP"/>
</dbReference>
<dbReference type="Pfam" id="PF08659">
    <property type="entry name" value="KR"/>
    <property type="match status" value="1"/>
</dbReference>
<dbReference type="InterPro" id="IPR013217">
    <property type="entry name" value="Methyltransf_12"/>
</dbReference>
<dbReference type="Pfam" id="PF00698">
    <property type="entry name" value="Acyl_transf_1"/>
    <property type="match status" value="1"/>
</dbReference>
<dbReference type="CDD" id="cd02440">
    <property type="entry name" value="AdoMet_MTases"/>
    <property type="match status" value="1"/>
</dbReference>
<dbReference type="InterPro" id="IPR001227">
    <property type="entry name" value="Ac_transferase_dom_sf"/>
</dbReference>
<keyword evidence="3" id="KW-0808">Transferase</keyword>
<evidence type="ECO:0000256" key="4">
    <source>
        <dbReference type="ARBA" id="ARBA00023002"/>
    </source>
</evidence>
<keyword evidence="9" id="KW-1185">Reference proteome</keyword>
<evidence type="ECO:0000256" key="1">
    <source>
        <dbReference type="ARBA" id="ARBA00022450"/>
    </source>
</evidence>
<evidence type="ECO:0000256" key="5">
    <source>
        <dbReference type="ARBA" id="ARBA00023268"/>
    </source>
</evidence>
<dbReference type="Pfam" id="PF08242">
    <property type="entry name" value="Methyltransf_12"/>
    <property type="match status" value="1"/>
</dbReference>
<dbReference type="SMART" id="SM00822">
    <property type="entry name" value="PKS_KR"/>
    <property type="match status" value="1"/>
</dbReference>
<dbReference type="InterPro" id="IPR016039">
    <property type="entry name" value="Thiolase-like"/>
</dbReference>
<dbReference type="Proteomes" id="UP000078559">
    <property type="component" value="Chromosome 9"/>
</dbReference>
<dbReference type="SUPFAM" id="SSF51735">
    <property type="entry name" value="NAD(P)-binding Rossmann-fold domains"/>
    <property type="match status" value="1"/>
</dbReference>
<dbReference type="InterPro" id="IPR029063">
    <property type="entry name" value="SAM-dependent_MTases_sf"/>
</dbReference>
<dbReference type="InterPro" id="IPR013968">
    <property type="entry name" value="PKS_KR"/>
</dbReference>
<dbReference type="InterPro" id="IPR020806">
    <property type="entry name" value="PKS_PP-bd"/>
</dbReference>
<dbReference type="SUPFAM" id="SSF53901">
    <property type="entry name" value="Thiolase-like"/>
    <property type="match status" value="1"/>
</dbReference>
<protein>
    <submittedName>
        <fullName evidence="8">Lovastatin diketide synthase LovF</fullName>
    </submittedName>
</protein>
<dbReference type="InterPro" id="IPR014043">
    <property type="entry name" value="Acyl_transferase_dom"/>
</dbReference>
<dbReference type="Gene3D" id="3.40.50.720">
    <property type="entry name" value="NAD(P)-binding Rossmann-like Domain"/>
    <property type="match status" value="1"/>
</dbReference>
<dbReference type="Gene3D" id="3.40.50.150">
    <property type="entry name" value="Vaccinia Virus protein VP39"/>
    <property type="match status" value="1"/>
</dbReference>
<dbReference type="SMR" id="A0A194W854"/>
<name>A0A194W854_CYTMA</name>
<keyword evidence="1" id="KW-0596">Phosphopantetheine</keyword>
<dbReference type="SUPFAM" id="SSF53335">
    <property type="entry name" value="S-adenosyl-L-methionine-dependent methyltransferases"/>
    <property type="match status" value="1"/>
</dbReference>
<dbReference type="GO" id="GO:0044550">
    <property type="term" value="P:secondary metabolite biosynthetic process"/>
    <property type="evidence" value="ECO:0007669"/>
    <property type="project" value="UniProtKB-ARBA"/>
</dbReference>
<evidence type="ECO:0000313" key="8">
    <source>
        <dbReference type="EMBL" id="KUI72656.1"/>
    </source>
</evidence>
<dbReference type="EMBL" id="CM003106">
    <property type="protein sequence ID" value="KUI72656.1"/>
    <property type="molecule type" value="Genomic_DNA"/>
</dbReference>
<dbReference type="GO" id="GO:0006633">
    <property type="term" value="P:fatty acid biosynthetic process"/>
    <property type="evidence" value="ECO:0007669"/>
    <property type="project" value="TreeGrafter"/>
</dbReference>
<evidence type="ECO:0000256" key="3">
    <source>
        <dbReference type="ARBA" id="ARBA00022679"/>
    </source>
</evidence>
<dbReference type="InterPro" id="IPR020841">
    <property type="entry name" value="PKS_Beta-ketoAc_synthase_dom"/>
</dbReference>
<dbReference type="Gene3D" id="3.40.47.10">
    <property type="match status" value="1"/>
</dbReference>
<dbReference type="Gene3D" id="3.40.366.10">
    <property type="entry name" value="Malonyl-Coenzyme A Acyl Carrier Protein, domain 2"/>
    <property type="match status" value="1"/>
</dbReference>
<dbReference type="GO" id="GO:0031177">
    <property type="term" value="F:phosphopantetheine binding"/>
    <property type="evidence" value="ECO:0007669"/>
    <property type="project" value="InterPro"/>
</dbReference>
<dbReference type="Pfam" id="PF00109">
    <property type="entry name" value="ketoacyl-synt"/>
    <property type="match status" value="1"/>
</dbReference>
<dbReference type="InterPro" id="IPR036291">
    <property type="entry name" value="NAD(P)-bd_dom_sf"/>
</dbReference>
<evidence type="ECO:0000256" key="2">
    <source>
        <dbReference type="ARBA" id="ARBA00022553"/>
    </source>
</evidence>
<dbReference type="InterPro" id="IPR016036">
    <property type="entry name" value="Malonyl_transacylase_ACP-bd"/>
</dbReference>
<keyword evidence="4" id="KW-0560">Oxidoreductase</keyword>
<keyword evidence="6" id="KW-0012">Acyltransferase</keyword>
<dbReference type="InterPro" id="IPR057326">
    <property type="entry name" value="KR_dom"/>
</dbReference>
<dbReference type="InterPro" id="IPR036736">
    <property type="entry name" value="ACP-like_sf"/>
</dbReference>
<dbReference type="SMART" id="SM00823">
    <property type="entry name" value="PKS_PP"/>
    <property type="match status" value="1"/>
</dbReference>
<dbReference type="GO" id="GO:0004312">
    <property type="term" value="F:fatty acid synthase activity"/>
    <property type="evidence" value="ECO:0007669"/>
    <property type="project" value="TreeGrafter"/>
</dbReference>
<feature type="domain" description="Carrier" evidence="7">
    <location>
        <begin position="1580"/>
        <end position="1655"/>
    </location>
</feature>
<gene>
    <name evidence="8" type="ORF">VM1G_08241</name>
</gene>